<dbReference type="GO" id="GO:0006355">
    <property type="term" value="P:regulation of DNA-templated transcription"/>
    <property type="evidence" value="ECO:0007669"/>
    <property type="project" value="InterPro"/>
</dbReference>
<dbReference type="Pfam" id="PF00196">
    <property type="entry name" value="GerE"/>
    <property type="match status" value="1"/>
</dbReference>
<feature type="domain" description="HTH luxR-type" evidence="4">
    <location>
        <begin position="141"/>
        <end position="206"/>
    </location>
</feature>
<dbReference type="SUPFAM" id="SSF46894">
    <property type="entry name" value="C-terminal effector domain of the bipartite response regulators"/>
    <property type="match status" value="1"/>
</dbReference>
<proteinExistence type="predicted"/>
<dbReference type="AlphaFoldDB" id="A0A6J5GT49"/>
<protein>
    <submittedName>
        <fullName evidence="6">Response regulator protein VraR</fullName>
    </submittedName>
</protein>
<dbReference type="RefSeq" id="WP_175164905.1">
    <property type="nucleotide sequence ID" value="NZ_CADIKI010000020.1"/>
</dbReference>
<dbReference type="GO" id="GO:0003677">
    <property type="term" value="F:DNA binding"/>
    <property type="evidence" value="ECO:0007669"/>
    <property type="project" value="UniProtKB-KW"/>
</dbReference>
<keyword evidence="2" id="KW-0238">DNA-binding</keyword>
<dbReference type="GO" id="GO:0000160">
    <property type="term" value="P:phosphorelay signal transduction system"/>
    <property type="evidence" value="ECO:0007669"/>
    <property type="project" value="InterPro"/>
</dbReference>
<dbReference type="PRINTS" id="PR00038">
    <property type="entry name" value="HTHLUXR"/>
</dbReference>
<evidence type="ECO:0000259" key="5">
    <source>
        <dbReference type="PROSITE" id="PS50110"/>
    </source>
</evidence>
<name>A0A6J5GT49_9BURK</name>
<dbReference type="Pfam" id="PF00072">
    <property type="entry name" value="Response_reg"/>
    <property type="match status" value="1"/>
</dbReference>
<organism evidence="6 7">
    <name type="scientific">Paraburkholderia fynbosensis</name>
    <dbReference type="NCBI Taxonomy" id="1200993"/>
    <lineage>
        <taxon>Bacteria</taxon>
        <taxon>Pseudomonadati</taxon>
        <taxon>Pseudomonadota</taxon>
        <taxon>Betaproteobacteria</taxon>
        <taxon>Burkholderiales</taxon>
        <taxon>Burkholderiaceae</taxon>
        <taxon>Paraburkholderia</taxon>
    </lineage>
</organism>
<evidence type="ECO:0000313" key="7">
    <source>
        <dbReference type="Proteomes" id="UP000494252"/>
    </source>
</evidence>
<dbReference type="PANTHER" id="PTHR43214:SF43">
    <property type="entry name" value="TWO-COMPONENT RESPONSE REGULATOR"/>
    <property type="match status" value="1"/>
</dbReference>
<reference evidence="6 7" key="1">
    <citation type="submission" date="2020-04" db="EMBL/GenBank/DDBJ databases">
        <authorList>
            <person name="De Canck E."/>
        </authorList>
    </citation>
    <scope>NUCLEOTIDE SEQUENCE [LARGE SCALE GENOMIC DNA]</scope>
    <source>
        <strain evidence="6 7">LMG 27177</strain>
    </source>
</reference>
<dbReference type="InterPro" id="IPR011006">
    <property type="entry name" value="CheY-like_superfamily"/>
</dbReference>
<feature type="modified residue" description="4-aspartylphosphate" evidence="3">
    <location>
        <position position="59"/>
    </location>
</feature>
<dbReference type="SUPFAM" id="SSF52172">
    <property type="entry name" value="CheY-like"/>
    <property type="match status" value="1"/>
</dbReference>
<dbReference type="SMART" id="SM00448">
    <property type="entry name" value="REC"/>
    <property type="match status" value="1"/>
</dbReference>
<dbReference type="PROSITE" id="PS50110">
    <property type="entry name" value="RESPONSE_REGULATORY"/>
    <property type="match status" value="1"/>
</dbReference>
<accession>A0A6J5GT49</accession>
<sequence>MSASTAITVLLADDHRVVRAGIAALLESTGRFHVIAQADDGIQAVAQFRIHRPRIVLTDLRMPHYGGVQVTQQIRRIDPQSRIVILTTFDGEEDIYRGLNAGARAYLLKEASLETLLDCLETVARGECYAPPDQVAAKLASRVEQPRLTLRELDILQRVALGHSNKQIAARAAICEATVKKHVSSAFDKLKASSRTQAVLIARTRGLILG</sequence>
<evidence type="ECO:0000313" key="6">
    <source>
        <dbReference type="EMBL" id="CAB3804764.1"/>
    </source>
</evidence>
<evidence type="ECO:0000256" key="2">
    <source>
        <dbReference type="ARBA" id="ARBA00023125"/>
    </source>
</evidence>
<dbReference type="InterPro" id="IPR016032">
    <property type="entry name" value="Sig_transdc_resp-reg_C-effctor"/>
</dbReference>
<dbReference type="InterPro" id="IPR039420">
    <property type="entry name" value="WalR-like"/>
</dbReference>
<evidence type="ECO:0000256" key="3">
    <source>
        <dbReference type="PROSITE-ProRule" id="PRU00169"/>
    </source>
</evidence>
<dbReference type="PANTHER" id="PTHR43214">
    <property type="entry name" value="TWO-COMPONENT RESPONSE REGULATOR"/>
    <property type="match status" value="1"/>
</dbReference>
<dbReference type="EMBL" id="CADIKI010000020">
    <property type="protein sequence ID" value="CAB3804764.1"/>
    <property type="molecule type" value="Genomic_DNA"/>
</dbReference>
<dbReference type="CDD" id="cd06170">
    <property type="entry name" value="LuxR_C_like"/>
    <property type="match status" value="1"/>
</dbReference>
<evidence type="ECO:0000256" key="1">
    <source>
        <dbReference type="ARBA" id="ARBA00022553"/>
    </source>
</evidence>
<dbReference type="PROSITE" id="PS50043">
    <property type="entry name" value="HTH_LUXR_2"/>
    <property type="match status" value="1"/>
</dbReference>
<evidence type="ECO:0000259" key="4">
    <source>
        <dbReference type="PROSITE" id="PS50043"/>
    </source>
</evidence>
<keyword evidence="1 3" id="KW-0597">Phosphoprotein</keyword>
<keyword evidence="7" id="KW-1185">Reference proteome</keyword>
<dbReference type="InterPro" id="IPR058245">
    <property type="entry name" value="NreC/VraR/RcsB-like_REC"/>
</dbReference>
<dbReference type="SMART" id="SM00421">
    <property type="entry name" value="HTH_LUXR"/>
    <property type="match status" value="1"/>
</dbReference>
<dbReference type="InterPro" id="IPR000792">
    <property type="entry name" value="Tscrpt_reg_LuxR_C"/>
</dbReference>
<dbReference type="Proteomes" id="UP000494252">
    <property type="component" value="Unassembled WGS sequence"/>
</dbReference>
<dbReference type="CDD" id="cd17535">
    <property type="entry name" value="REC_NarL-like"/>
    <property type="match status" value="1"/>
</dbReference>
<dbReference type="InterPro" id="IPR001789">
    <property type="entry name" value="Sig_transdc_resp-reg_receiver"/>
</dbReference>
<gene>
    <name evidence="6" type="primary">vraR</name>
    <name evidence="6" type="ORF">LMG27177_05739</name>
</gene>
<feature type="domain" description="Response regulatory" evidence="5">
    <location>
        <begin position="8"/>
        <end position="124"/>
    </location>
</feature>
<dbReference type="Gene3D" id="3.40.50.2300">
    <property type="match status" value="1"/>
</dbReference>